<name>A0A7I7U6B0_MYCPF</name>
<evidence type="ECO:0000256" key="2">
    <source>
        <dbReference type="ARBA" id="ARBA00093774"/>
    </source>
</evidence>
<dbReference type="Pfam" id="PF26580">
    <property type="entry name" value="Mtb12_C"/>
    <property type="match status" value="1"/>
</dbReference>
<evidence type="ECO:0000313" key="5">
    <source>
        <dbReference type="Proteomes" id="UP000466554"/>
    </source>
</evidence>
<evidence type="ECO:0000256" key="1">
    <source>
        <dbReference type="ARBA" id="ARBA00022729"/>
    </source>
</evidence>
<protein>
    <recommendedName>
        <fullName evidence="3">Low molecular weight antigen MTB12-like C-terminal domain-containing protein</fullName>
    </recommendedName>
</protein>
<reference evidence="4 5" key="1">
    <citation type="journal article" date="2019" name="Emerg. Microbes Infect.">
        <title>Comprehensive subspecies identification of 175 nontuberculous mycobacteria species based on 7547 genomic profiles.</title>
        <authorList>
            <person name="Matsumoto Y."/>
            <person name="Kinjo T."/>
            <person name="Motooka D."/>
            <person name="Nabeya D."/>
            <person name="Jung N."/>
            <person name="Uechi K."/>
            <person name="Horii T."/>
            <person name="Iida T."/>
            <person name="Fujita J."/>
            <person name="Nakamura S."/>
        </authorList>
    </citation>
    <scope>NUCLEOTIDE SEQUENCE [LARGE SCALE GENOMIC DNA]</scope>
    <source>
        <strain evidence="4 5">JCM 6367</strain>
    </source>
</reference>
<dbReference type="Proteomes" id="UP000466554">
    <property type="component" value="Chromosome"/>
</dbReference>
<feature type="domain" description="Low molecular weight antigen MTB12-like C-terminal" evidence="3">
    <location>
        <begin position="8"/>
        <end position="74"/>
    </location>
</feature>
<comment type="similarity">
    <text evidence="2">Belongs to the MTB12 family.</text>
</comment>
<dbReference type="EMBL" id="AP022598">
    <property type="protein sequence ID" value="BBY76840.1"/>
    <property type="molecule type" value="Genomic_DNA"/>
</dbReference>
<evidence type="ECO:0000259" key="3">
    <source>
        <dbReference type="Pfam" id="PF26580"/>
    </source>
</evidence>
<sequence length="75" mass="7432">MADSGYANAAAQGYFPLNFTVADIDQNGPVVTANVTAAAASGAVATQPLTFIAGPSPTGWQLSKQSAMALMSAVG</sequence>
<dbReference type="InterPro" id="IPR058644">
    <property type="entry name" value="Mtb12-like_C"/>
</dbReference>
<evidence type="ECO:0000313" key="4">
    <source>
        <dbReference type="EMBL" id="BBY76840.1"/>
    </source>
</evidence>
<dbReference type="AlphaFoldDB" id="A0A7I7U6B0"/>
<gene>
    <name evidence="4" type="ORF">MPRF_37390</name>
</gene>
<keyword evidence="1" id="KW-0732">Signal</keyword>
<accession>A0A7I7U6B0</accession>
<proteinExistence type="inferred from homology"/>
<organism evidence="4 5">
    <name type="scientific">Mycolicibacterium parafortuitum</name>
    <name type="common">Mycobacterium parafortuitum</name>
    <dbReference type="NCBI Taxonomy" id="39692"/>
    <lineage>
        <taxon>Bacteria</taxon>
        <taxon>Bacillati</taxon>
        <taxon>Actinomycetota</taxon>
        <taxon>Actinomycetes</taxon>
        <taxon>Mycobacteriales</taxon>
        <taxon>Mycobacteriaceae</taxon>
        <taxon>Mycolicibacterium</taxon>
    </lineage>
</organism>